<evidence type="ECO:0000256" key="6">
    <source>
        <dbReference type="ARBA" id="ARBA00023015"/>
    </source>
</evidence>
<evidence type="ECO:0000313" key="11">
    <source>
        <dbReference type="RefSeq" id="XP_016456690.1"/>
    </source>
</evidence>
<dbReference type="STRING" id="4097.A0A1S3YX71"/>
<keyword evidence="6" id="KW-0805">Transcription regulation</keyword>
<dbReference type="PROSITE" id="PS50157">
    <property type="entry name" value="ZINC_FINGER_C2H2_2"/>
    <property type="match status" value="1"/>
</dbReference>
<proteinExistence type="predicted"/>
<dbReference type="Pfam" id="PF00096">
    <property type="entry name" value="zf-C2H2"/>
    <property type="match status" value="1"/>
</dbReference>
<comment type="subcellular location">
    <subcellularLocation>
        <location evidence="1">Nucleus</location>
    </subcellularLocation>
</comment>
<dbReference type="GO" id="GO:0010044">
    <property type="term" value="P:response to aluminum ion"/>
    <property type="evidence" value="ECO:0007669"/>
    <property type="project" value="InterPro"/>
</dbReference>
<dbReference type="PaxDb" id="4097-A0A1S3YX71"/>
<accession>A0A1S3YX71</accession>
<dbReference type="InterPro" id="IPR044300">
    <property type="entry name" value="STOP1/2"/>
</dbReference>
<keyword evidence="3" id="KW-0677">Repeat</keyword>
<dbReference type="GeneID" id="107780645"/>
<evidence type="ECO:0000256" key="8">
    <source>
        <dbReference type="ARBA" id="ARBA00023242"/>
    </source>
</evidence>
<evidence type="ECO:0000256" key="4">
    <source>
        <dbReference type="ARBA" id="ARBA00022771"/>
    </source>
</evidence>
<dbReference type="GO" id="GO:0008270">
    <property type="term" value="F:zinc ion binding"/>
    <property type="evidence" value="ECO:0007669"/>
    <property type="project" value="UniProtKB-KW"/>
</dbReference>
<dbReference type="PANTHER" id="PTHR46352">
    <property type="entry name" value="PROTEIN SENSITIVE TO PROTON RHIZOTOXICITY 1"/>
    <property type="match status" value="1"/>
</dbReference>
<dbReference type="Proteomes" id="UP000790787">
    <property type="component" value="Chromosome 11"/>
</dbReference>
<dbReference type="InterPro" id="IPR036236">
    <property type="entry name" value="Znf_C2H2_sf"/>
</dbReference>
<evidence type="ECO:0000256" key="1">
    <source>
        <dbReference type="ARBA" id="ARBA00004123"/>
    </source>
</evidence>
<dbReference type="PROSITE" id="PS00028">
    <property type="entry name" value="ZINC_FINGER_C2H2_1"/>
    <property type="match status" value="1"/>
</dbReference>
<reference evidence="10" key="1">
    <citation type="journal article" date="2014" name="Nat. Commun.">
        <title>The tobacco genome sequence and its comparison with those of tomato and potato.</title>
        <authorList>
            <person name="Sierro N."/>
            <person name="Battey J.N."/>
            <person name="Ouadi S."/>
            <person name="Bakaher N."/>
            <person name="Bovet L."/>
            <person name="Willig A."/>
            <person name="Goepfert S."/>
            <person name="Peitsch M.C."/>
            <person name="Ivanov N.V."/>
        </authorList>
    </citation>
    <scope>NUCLEOTIDE SEQUENCE [LARGE SCALE GENOMIC DNA]</scope>
</reference>
<dbReference type="Pfam" id="PF23115">
    <property type="entry name" value="zf-C2H2_STOP2_3rd"/>
    <property type="match status" value="1"/>
</dbReference>
<evidence type="ECO:0000256" key="7">
    <source>
        <dbReference type="ARBA" id="ARBA00023163"/>
    </source>
</evidence>
<dbReference type="InterPro" id="IPR058196">
    <property type="entry name" value="zf-C2H2_STOP1/2_C"/>
</dbReference>
<gene>
    <name evidence="11" type="primary">LOC107780645</name>
</gene>
<dbReference type="KEGG" id="nta:107780645"/>
<dbReference type="Gene3D" id="3.30.160.60">
    <property type="entry name" value="Classic Zinc Finger"/>
    <property type="match status" value="2"/>
</dbReference>
<dbReference type="GO" id="GO:0010447">
    <property type="term" value="P:response to acidic pH"/>
    <property type="evidence" value="ECO:0007669"/>
    <property type="project" value="InterPro"/>
</dbReference>
<organism evidence="10 11">
    <name type="scientific">Nicotiana tabacum</name>
    <name type="common">Common tobacco</name>
    <dbReference type="NCBI Taxonomy" id="4097"/>
    <lineage>
        <taxon>Eukaryota</taxon>
        <taxon>Viridiplantae</taxon>
        <taxon>Streptophyta</taxon>
        <taxon>Embryophyta</taxon>
        <taxon>Tracheophyta</taxon>
        <taxon>Spermatophyta</taxon>
        <taxon>Magnoliopsida</taxon>
        <taxon>eudicotyledons</taxon>
        <taxon>Gunneridae</taxon>
        <taxon>Pentapetalae</taxon>
        <taxon>asterids</taxon>
        <taxon>lamiids</taxon>
        <taxon>Solanales</taxon>
        <taxon>Solanaceae</taxon>
        <taxon>Nicotianoideae</taxon>
        <taxon>Nicotianeae</taxon>
        <taxon>Nicotiana</taxon>
    </lineage>
</organism>
<dbReference type="SUPFAM" id="SSF57667">
    <property type="entry name" value="beta-beta-alpha zinc fingers"/>
    <property type="match status" value="1"/>
</dbReference>
<dbReference type="PANTHER" id="PTHR46352:SF14">
    <property type="entry name" value="PROTEIN SENSITIVE TO PROTON RHIZOTOXICITY 2-LIKE"/>
    <property type="match status" value="1"/>
</dbReference>
<keyword evidence="8" id="KW-0539">Nucleus</keyword>
<dbReference type="InterPro" id="IPR013087">
    <property type="entry name" value="Znf_C2H2_type"/>
</dbReference>
<dbReference type="OrthoDB" id="8113227at2759"/>
<dbReference type="SMART" id="SM00355">
    <property type="entry name" value="ZnF_C2H2"/>
    <property type="match status" value="4"/>
</dbReference>
<keyword evidence="7" id="KW-0804">Transcription</keyword>
<dbReference type="InterPro" id="IPR059161">
    <property type="entry name" value="Znf-C2H2_STOP1/2_3rd"/>
</dbReference>
<keyword evidence="5" id="KW-0862">Zinc</keyword>
<name>A0A1S3YX71_TOBAC</name>
<dbReference type="RefSeq" id="XP_016456690.1">
    <property type="nucleotide sequence ID" value="XM_016601204.1"/>
</dbReference>
<evidence type="ECO:0000256" key="3">
    <source>
        <dbReference type="ARBA" id="ARBA00022737"/>
    </source>
</evidence>
<reference evidence="11" key="2">
    <citation type="submission" date="2025-08" db="UniProtKB">
        <authorList>
            <consortium name="RefSeq"/>
        </authorList>
    </citation>
    <scope>IDENTIFICATION</scope>
</reference>
<sequence>MSFFGDLRHTPSQTKPPLTTMSAASTIGDDPRAPLLNLSAVQVRMDSLQKFLSDSINSNTLLGQQQMNMVSDEITSAIHQIIVNGAALLSSAQSPNHQPPPQSPELKMNPKSNHKRTFSEFDGRGSEVELLEEEDGDDWEIIELDAVELLAEHIHFCDFCGKGFKRDANLRMHMRAHGNQYKTPEALAKPDKCIESSSKNRRFSCPFVGCCRNKSHSKFRPLKSAICVKNHFKRSHCPKMYSCTRCNKKSFSVLADLKSHLKHCGETKWKCSCGTSFSRKDKLFGHMALFEGHMPAIEPEEEAKPPAAAAVEDDVEMDVSRGSDNGFLDIRTGSDNGFLDRLMLDGLESIDSYCFQDLLGSSSPSGLNTVPDTNEWFS</sequence>
<keyword evidence="4 9" id="KW-0863">Zinc-finger</keyword>
<evidence type="ECO:0000256" key="9">
    <source>
        <dbReference type="PROSITE-ProRule" id="PRU00042"/>
    </source>
</evidence>
<evidence type="ECO:0000313" key="10">
    <source>
        <dbReference type="Proteomes" id="UP000790787"/>
    </source>
</evidence>
<dbReference type="Pfam" id="PF23118">
    <property type="entry name" value="zf-C2H2_STOP2_C"/>
    <property type="match status" value="1"/>
</dbReference>
<keyword evidence="10" id="KW-1185">Reference proteome</keyword>
<keyword evidence="2" id="KW-0479">Metal-binding</keyword>
<protein>
    <submittedName>
        <fullName evidence="11">Protein SENSITIVE TO PROTON RHIZOTOXICITY 1-like</fullName>
    </submittedName>
</protein>
<dbReference type="AlphaFoldDB" id="A0A1S3YX71"/>
<dbReference type="OMA" id="QHQMNMV"/>
<evidence type="ECO:0000256" key="5">
    <source>
        <dbReference type="ARBA" id="ARBA00022833"/>
    </source>
</evidence>
<evidence type="ECO:0000256" key="2">
    <source>
        <dbReference type="ARBA" id="ARBA00022723"/>
    </source>
</evidence>